<dbReference type="OrthoDB" id="198899at2"/>
<gene>
    <name evidence="8" type="ORF">SAMN05444853_1091</name>
</gene>
<reference evidence="9" key="1">
    <citation type="submission" date="2016-10" db="EMBL/GenBank/DDBJ databases">
        <authorList>
            <person name="Varghese N."/>
            <person name="Submissions S."/>
        </authorList>
    </citation>
    <scope>NUCLEOTIDE SEQUENCE [LARGE SCALE GENOMIC DNA]</scope>
    <source>
        <strain evidence="9">DSM 24204</strain>
    </source>
</reference>
<dbReference type="RefSeq" id="WP_090921355.1">
    <property type="nucleotide sequence ID" value="NZ_CP016180.1"/>
</dbReference>
<keyword evidence="1" id="KW-0880">Kelch repeat</keyword>
<dbReference type="NCBIfam" id="TIGR03547">
    <property type="entry name" value="muta_rot_YjhT"/>
    <property type="match status" value="1"/>
</dbReference>
<feature type="chain" id="PRO_5011760455" evidence="7">
    <location>
        <begin position="24"/>
        <end position="380"/>
    </location>
</feature>
<dbReference type="GO" id="GO:0016853">
    <property type="term" value="F:isomerase activity"/>
    <property type="evidence" value="ECO:0007669"/>
    <property type="project" value="UniProtKB-KW"/>
</dbReference>
<evidence type="ECO:0000256" key="7">
    <source>
        <dbReference type="SAM" id="SignalP"/>
    </source>
</evidence>
<keyword evidence="2 7" id="KW-0732">Signal</keyword>
<evidence type="ECO:0000256" key="3">
    <source>
        <dbReference type="ARBA" id="ARBA00022737"/>
    </source>
</evidence>
<dbReference type="InterPro" id="IPR056734">
    <property type="entry name" value="NANM"/>
</dbReference>
<evidence type="ECO:0000313" key="8">
    <source>
        <dbReference type="EMBL" id="SEM22284.1"/>
    </source>
</evidence>
<keyword evidence="6" id="KW-0119">Carbohydrate metabolism</keyword>
<dbReference type="AlphaFoldDB" id="A0A1H7WLP6"/>
<evidence type="ECO:0000313" key="9">
    <source>
        <dbReference type="Proteomes" id="UP000198883"/>
    </source>
</evidence>
<dbReference type="Proteomes" id="UP000198883">
    <property type="component" value="Unassembled WGS sequence"/>
</dbReference>
<dbReference type="PANTHER" id="PTHR45632:SF3">
    <property type="entry name" value="KELCH-LIKE PROTEIN 32"/>
    <property type="match status" value="1"/>
</dbReference>
<dbReference type="InterPro" id="IPR015915">
    <property type="entry name" value="Kelch-typ_b-propeller"/>
</dbReference>
<keyword evidence="3" id="KW-0677">Repeat</keyword>
<dbReference type="GeneID" id="83545517"/>
<protein>
    <submittedName>
        <fullName evidence="8">N-acetylneuraminate epimerase</fullName>
    </submittedName>
</protein>
<dbReference type="PANTHER" id="PTHR45632">
    <property type="entry name" value="LD33804P"/>
    <property type="match status" value="1"/>
</dbReference>
<keyword evidence="5" id="KW-0413">Isomerase</keyword>
<dbReference type="Pfam" id="PF24996">
    <property type="entry name" value="NANM"/>
    <property type="match status" value="1"/>
</dbReference>
<sequence length="380" mass="40346">MKKVFFKSSIAIATLALTQGAFAGSYPALPEVIAGSGTGALVGDTLYVGLGSGSDLFYSLNLKEKEAKWEAVPAFPGGKRNQAVAAGVDGKLYVFGGFHNTEVADNQTAKDAYSYNPTDKKWQKLTTRSPFGPSAGTSVTTYKGKIYFFGGVNQNIWDGLFQDAKAAGKEGKGKVFDKYFDMSAEDFLFNSIVTSYEPKTNHWANQGYFPYGGRAGAAFAVVDGKFVVANGELKAGLRTDTTEVGTLGDKGIEWKAMQKLPAPKGDKYQEGIAAVMSGVSHGTYLVTGGANFPGVAENYKKGVNDHRKAKASKTFRSDVYALDMKTGSWKIVGKLPVGTAGAVSVTYGDKVIIAGGKTTGNKALTEVKTMSYDGKTLTVE</sequence>
<dbReference type="SUPFAM" id="SSF117281">
    <property type="entry name" value="Kelch motif"/>
    <property type="match status" value="1"/>
</dbReference>
<evidence type="ECO:0000256" key="5">
    <source>
        <dbReference type="ARBA" id="ARBA00023235"/>
    </source>
</evidence>
<name>A0A1H7WLP6_9PAST</name>
<dbReference type="STRING" id="97481.SAMN05444853_1091"/>
<dbReference type="EMBL" id="FOBN01000009">
    <property type="protein sequence ID" value="SEM22284.1"/>
    <property type="molecule type" value="Genomic_DNA"/>
</dbReference>
<proteinExistence type="predicted"/>
<organism evidence="8 9">
    <name type="scientific">Phocoenobacter skyensis</name>
    <dbReference type="NCBI Taxonomy" id="97481"/>
    <lineage>
        <taxon>Bacteria</taxon>
        <taxon>Pseudomonadati</taxon>
        <taxon>Pseudomonadota</taxon>
        <taxon>Gammaproteobacteria</taxon>
        <taxon>Pasteurellales</taxon>
        <taxon>Pasteurellaceae</taxon>
        <taxon>Phocoenobacter</taxon>
    </lineage>
</organism>
<evidence type="ECO:0000256" key="6">
    <source>
        <dbReference type="ARBA" id="ARBA00023277"/>
    </source>
</evidence>
<dbReference type="InterPro" id="IPR019936">
    <property type="entry name" value="NanM_proteobact"/>
</dbReference>
<feature type="signal peptide" evidence="7">
    <location>
        <begin position="1"/>
        <end position="23"/>
    </location>
</feature>
<keyword evidence="4" id="KW-0574">Periplasm</keyword>
<dbReference type="Gene3D" id="2.120.10.80">
    <property type="entry name" value="Kelch-type beta propeller"/>
    <property type="match status" value="2"/>
</dbReference>
<evidence type="ECO:0000256" key="1">
    <source>
        <dbReference type="ARBA" id="ARBA00022441"/>
    </source>
</evidence>
<evidence type="ECO:0000256" key="2">
    <source>
        <dbReference type="ARBA" id="ARBA00022729"/>
    </source>
</evidence>
<accession>A0A1H7WLP6</accession>
<evidence type="ECO:0000256" key="4">
    <source>
        <dbReference type="ARBA" id="ARBA00022764"/>
    </source>
</evidence>